<dbReference type="SUPFAM" id="SSF56003">
    <property type="entry name" value="Molybdenum cofactor-binding domain"/>
    <property type="match status" value="1"/>
</dbReference>
<feature type="domain" description="Aldehyde oxidase/xanthine dehydrogenase a/b hammerhead" evidence="12">
    <location>
        <begin position="286"/>
        <end position="394"/>
    </location>
</feature>
<feature type="active site" description="Proton acceptor" evidence="9">
    <location>
        <position position="944"/>
    </location>
</feature>
<keyword evidence="10" id="KW-0285">Flavoprotein</keyword>
<dbReference type="Gene3D" id="3.30.365.10">
    <property type="entry name" value="Aldehyde oxidase/xanthine dehydrogenase, molybdopterin binding domain"/>
    <property type="match status" value="4"/>
</dbReference>
<dbReference type="InterPro" id="IPR037165">
    <property type="entry name" value="AldOxase/xan_DH_Mopterin-bd_sf"/>
</dbReference>
<feature type="binding site" evidence="11">
    <location>
        <position position="613"/>
    </location>
    <ligand>
        <name>Mo-molybdopterin</name>
        <dbReference type="ChEBI" id="CHEBI:71302"/>
    </ligand>
    <ligandPart>
        <name>Mo</name>
        <dbReference type="ChEBI" id="CHEBI:28685"/>
    </ligandPart>
</feature>
<dbReference type="PIRSF" id="PIRSF000127">
    <property type="entry name" value="Xanthine_DH"/>
    <property type="match status" value="1"/>
</dbReference>
<evidence type="ECO:0000256" key="1">
    <source>
        <dbReference type="ARBA" id="ARBA00001974"/>
    </source>
</evidence>
<dbReference type="InterPro" id="IPR036318">
    <property type="entry name" value="FAD-bd_PCMH-like_sf"/>
</dbReference>
<proteinExistence type="inferred from homology"/>
<dbReference type="AlphaFoldDB" id="A0A439CZU0"/>
<evidence type="ECO:0000313" key="14">
    <source>
        <dbReference type="Proteomes" id="UP000286045"/>
    </source>
</evidence>
<keyword evidence="6" id="KW-0408">Iron</keyword>
<feature type="binding site" evidence="10">
    <location>
        <position position="615"/>
    </location>
    <ligand>
        <name>substrate</name>
    </ligand>
</feature>
<reference evidence="13 14" key="1">
    <citation type="submission" date="2018-12" db="EMBL/GenBank/DDBJ databases">
        <title>Draft genome sequence of Xylaria grammica IHI A82.</title>
        <authorList>
            <person name="Buettner E."/>
            <person name="Kellner H."/>
        </authorList>
    </citation>
    <scope>NUCLEOTIDE SEQUENCE [LARGE SCALE GENOMIC DNA]</scope>
    <source>
        <strain evidence="13 14">IHI A82</strain>
    </source>
</reference>
<keyword evidence="14" id="KW-1185">Reference proteome</keyword>
<accession>A0A439CZU0</accession>
<evidence type="ECO:0000256" key="4">
    <source>
        <dbReference type="ARBA" id="ARBA00022723"/>
    </source>
</evidence>
<sequence length="1016" mass="111456">MRSYTLGNDNWEFGCGITYTELETILSHVNEMSSPSAVQYAALARRAIGNLPSKQIKCCSTIGGSLMGGNALSDVNMIFVVLGGMAVLKTLDQEREVSVYRLLEGSARVELGEVCTKVIIPIPKDLHIRVQIYRQGRQRKGDRPVVLAAFMVVLDDGNVVLNAEFYFAEATDRISRASQAEKALIGNQIHDMAVRRKIVEAAYLDLFGANQNGERPNRHQLELVLAFSLKFLDEIGRETECIKGSSYNGATRFDQGTLSPLSDCRINRVPPLSGLEPANISTYLLTGEAQFLADVPEIHRQLYCRLVMSSKARALIEEIDLDRCKTIPGFCGFVDHSILRDPLLNYLTTDSNDTIFATKEVFCSGQVIGLVVCESEDAAILAAQKVRIKYEELPATLSLDDAITSGCFFDSYDMKIERGNVDSAMPNAEFTLSGTSRIGGQSHFYLETHACRAIPHPGPRLEIWSTTQSPSQMQHHVARACRLPMSQVSVRVKRLGGGFGGKGYRSFSLAIMAALTAQRYQRPVHLALSREDDMRYTGGRHPFQARWKVGTSQSGILQALDVELFCGAGWSDAESGSVCNRALWSLDGCYAIPHMRVRGRLARTNTASCTAFRGFGVPQGTFIIESIIEELSQALGLPAEELRALNFYNEGQATHFGQTLVDWSVPALWEKLKVETHWENRRVQAKEFNRIHRWMKRGLAMVPTKFGVAFSGKHLNQAGAFVQILADGSVLLSHGGVDMGQGIHQKMIRLAAEVLEVPAEQIHVSDTSTQIVPNTSPTAGSTATDLNGGAVLDACRVLAGRLRPYRVDQKGCRQSMAKAVTLAIRDGVNLSCNGFYITPGLTDTWGRGKIFDYFTQGVAMAEVEVDILTAVDLGQIEGAFMQGVGLFTIEDQRWDAAGSLVTTNLGQYRIPNIHDVPKRFNVSFLDEQVEKTAYGPGGSRGVGEPPLSLGSAVLFAIRDALASSRQSEEGCNSSDRLVMDSPVTMEKIKQLCPSLITLHPTLRYSVDDDAAQTELS</sequence>
<dbReference type="FunFam" id="3.30.365.10:FF:000002">
    <property type="entry name" value="Xanthine dehydrogenase oxidase"/>
    <property type="match status" value="1"/>
</dbReference>
<feature type="binding site" evidence="10">
    <location>
        <position position="134"/>
    </location>
    <ligand>
        <name>FAD</name>
        <dbReference type="ChEBI" id="CHEBI:57692"/>
    </ligand>
</feature>
<comment type="cofactor">
    <cofactor evidence="8">
        <name>[2Fe-2S] cluster</name>
        <dbReference type="ChEBI" id="CHEBI:190135"/>
    </cofactor>
</comment>
<dbReference type="GO" id="GO:0051537">
    <property type="term" value="F:2 iron, 2 sulfur cluster binding"/>
    <property type="evidence" value="ECO:0007669"/>
    <property type="project" value="UniProtKB-KW"/>
</dbReference>
<dbReference type="PANTHER" id="PTHR45444:SF3">
    <property type="entry name" value="XANTHINE DEHYDROGENASE"/>
    <property type="match status" value="1"/>
</dbReference>
<dbReference type="Pfam" id="PF02738">
    <property type="entry name" value="MoCoBD_1"/>
    <property type="match status" value="1"/>
</dbReference>
<dbReference type="Pfam" id="PF00941">
    <property type="entry name" value="FAD_binding_5"/>
    <property type="match status" value="1"/>
</dbReference>
<comment type="caution">
    <text evidence="13">The sequence shown here is derived from an EMBL/GenBank/DDBJ whole genome shotgun (WGS) entry which is preliminary data.</text>
</comment>
<evidence type="ECO:0000256" key="8">
    <source>
        <dbReference type="ARBA" id="ARBA00034078"/>
    </source>
</evidence>
<dbReference type="SUPFAM" id="SSF54665">
    <property type="entry name" value="CO dehydrogenase molybdoprotein N-domain-like"/>
    <property type="match status" value="1"/>
</dbReference>
<dbReference type="InterPro" id="IPR036683">
    <property type="entry name" value="CO_DH_flav_C_dom_sf"/>
</dbReference>
<dbReference type="Gene3D" id="3.30.390.50">
    <property type="entry name" value="CO dehydrogenase flavoprotein, C-terminal domain"/>
    <property type="match status" value="1"/>
</dbReference>
<feature type="binding site" evidence="11">
    <location>
        <position position="468"/>
    </location>
    <ligand>
        <name>Mo-molybdopterin</name>
        <dbReference type="ChEBI" id="CHEBI:71302"/>
    </ligand>
    <ligandPart>
        <name>Mo</name>
        <dbReference type="ChEBI" id="CHEBI:28685"/>
    </ligandPart>
</feature>
<dbReference type="STRING" id="363999.A0A439CZU0"/>
<evidence type="ECO:0000256" key="7">
    <source>
        <dbReference type="ARBA" id="ARBA00023014"/>
    </source>
</evidence>
<dbReference type="Pfam" id="PF20256">
    <property type="entry name" value="MoCoBD_2"/>
    <property type="match status" value="2"/>
</dbReference>
<evidence type="ECO:0000256" key="10">
    <source>
        <dbReference type="PIRSR" id="PIRSR000127-2"/>
    </source>
</evidence>
<protein>
    <recommendedName>
        <fullName evidence="12">Aldehyde oxidase/xanthine dehydrogenase a/b hammerhead domain-containing protein</fullName>
    </recommendedName>
</protein>
<dbReference type="FunFam" id="3.30.365.10:FF:000001">
    <property type="entry name" value="Xanthine dehydrogenase oxidase"/>
    <property type="match status" value="1"/>
</dbReference>
<dbReference type="Proteomes" id="UP000286045">
    <property type="component" value="Unassembled WGS sequence"/>
</dbReference>
<evidence type="ECO:0000256" key="2">
    <source>
        <dbReference type="ARBA" id="ARBA00006849"/>
    </source>
</evidence>
<keyword evidence="5" id="KW-0560">Oxidoreductase</keyword>
<keyword evidence="4 11" id="KW-0479">Metal-binding</keyword>
<dbReference type="GO" id="GO:0016491">
    <property type="term" value="F:oxidoreductase activity"/>
    <property type="evidence" value="ECO:0007669"/>
    <property type="project" value="UniProtKB-KW"/>
</dbReference>
<comment type="cofactor">
    <cofactor evidence="1 10">
        <name>FAD</name>
        <dbReference type="ChEBI" id="CHEBI:57692"/>
    </cofactor>
</comment>
<feature type="binding site" evidence="11">
    <location>
        <position position="499"/>
    </location>
    <ligand>
        <name>Mo-molybdopterin</name>
        <dbReference type="ChEBI" id="CHEBI:71302"/>
    </ligand>
    <ligandPart>
        <name>Mo</name>
        <dbReference type="ChEBI" id="CHEBI:28685"/>
    </ligandPart>
</feature>
<dbReference type="EMBL" id="RYZI01000242">
    <property type="protein sequence ID" value="RWA07713.1"/>
    <property type="molecule type" value="Genomic_DNA"/>
</dbReference>
<dbReference type="SUPFAM" id="SSF56176">
    <property type="entry name" value="FAD-binding/transporter-associated domain-like"/>
    <property type="match status" value="1"/>
</dbReference>
<keyword evidence="11" id="KW-0500">Molybdenum</keyword>
<evidence type="ECO:0000256" key="6">
    <source>
        <dbReference type="ARBA" id="ARBA00023004"/>
    </source>
</evidence>
<dbReference type="SUPFAM" id="SSF55447">
    <property type="entry name" value="CO dehydrogenase flavoprotein C-terminal domain-like"/>
    <property type="match status" value="1"/>
</dbReference>
<evidence type="ECO:0000256" key="9">
    <source>
        <dbReference type="PIRSR" id="PIRSR000127-1"/>
    </source>
</evidence>
<dbReference type="InterPro" id="IPR005107">
    <property type="entry name" value="CO_DH_flav_C"/>
</dbReference>
<dbReference type="InterPro" id="IPR046867">
    <property type="entry name" value="AldOxase/xan_DH_MoCoBD2"/>
</dbReference>
<dbReference type="GO" id="GO:0005506">
    <property type="term" value="F:iron ion binding"/>
    <property type="evidence" value="ECO:0007669"/>
    <property type="project" value="InterPro"/>
</dbReference>
<keyword evidence="7" id="KW-0411">Iron-sulfur</keyword>
<dbReference type="InterPro" id="IPR000674">
    <property type="entry name" value="Ald_Oxase/Xan_DH_a/b"/>
</dbReference>
<evidence type="ECO:0000256" key="11">
    <source>
        <dbReference type="PIRSR" id="PIRSR000127-3"/>
    </source>
</evidence>
<dbReference type="PANTHER" id="PTHR45444">
    <property type="entry name" value="XANTHINE DEHYDROGENASE"/>
    <property type="match status" value="1"/>
</dbReference>
<feature type="binding site" evidence="10">
    <location>
        <position position="581"/>
    </location>
    <ligand>
        <name>substrate</name>
    </ligand>
</feature>
<dbReference type="SMART" id="SM01008">
    <property type="entry name" value="Ald_Xan_dh_C"/>
    <property type="match status" value="1"/>
</dbReference>
<keyword evidence="3" id="KW-0001">2Fe-2S</keyword>
<keyword evidence="10" id="KW-0274">FAD</keyword>
<name>A0A439CZU0_9PEZI</name>
<feature type="binding site" evidence="11">
    <location>
        <position position="780"/>
    </location>
    <ligand>
        <name>Mo-molybdopterin</name>
        <dbReference type="ChEBI" id="CHEBI:71302"/>
    </ligand>
    <ligandPart>
        <name>Mo</name>
        <dbReference type="ChEBI" id="CHEBI:28685"/>
    </ligandPart>
</feature>
<comment type="similarity">
    <text evidence="2">Belongs to the xanthine dehydrogenase family.</text>
</comment>
<dbReference type="Gene3D" id="3.30.465.10">
    <property type="match status" value="1"/>
</dbReference>
<gene>
    <name evidence="13" type="ORF">EKO27_g7390</name>
</gene>
<evidence type="ECO:0000256" key="3">
    <source>
        <dbReference type="ARBA" id="ARBA00022714"/>
    </source>
</evidence>
<dbReference type="Pfam" id="PF03450">
    <property type="entry name" value="CO_deh_flav_C"/>
    <property type="match status" value="1"/>
</dbReference>
<feature type="binding site" evidence="10">
    <location>
        <position position="74"/>
    </location>
    <ligand>
        <name>FAD</name>
        <dbReference type="ChEBI" id="CHEBI:57692"/>
    </ligand>
</feature>
<organism evidence="13 14">
    <name type="scientific">Xylaria grammica</name>
    <dbReference type="NCBI Taxonomy" id="363999"/>
    <lineage>
        <taxon>Eukaryota</taxon>
        <taxon>Fungi</taxon>
        <taxon>Dikarya</taxon>
        <taxon>Ascomycota</taxon>
        <taxon>Pezizomycotina</taxon>
        <taxon>Sordariomycetes</taxon>
        <taxon>Xylariomycetidae</taxon>
        <taxon>Xylariales</taxon>
        <taxon>Xylariaceae</taxon>
        <taxon>Xylaria</taxon>
    </lineage>
</organism>
<dbReference type="Pfam" id="PF01315">
    <property type="entry name" value="Ald_Xan_dh_C"/>
    <property type="match status" value="1"/>
</dbReference>
<dbReference type="InterPro" id="IPR016208">
    <property type="entry name" value="Ald_Oxase/xanthine_DH-like"/>
</dbReference>
<dbReference type="InterPro" id="IPR036856">
    <property type="entry name" value="Ald_Oxase/Xan_DH_a/b_sf"/>
</dbReference>
<comment type="cofactor">
    <cofactor evidence="11">
        <name>Mo-molybdopterin</name>
        <dbReference type="ChEBI" id="CHEBI:71302"/>
    </cofactor>
    <text evidence="11">Binds 1 Mo-molybdopterin (Mo-MPT) cofactor per subunit.</text>
</comment>
<dbReference type="GO" id="GO:0050660">
    <property type="term" value="F:flavin adenine dinucleotide binding"/>
    <property type="evidence" value="ECO:0007669"/>
    <property type="project" value="InterPro"/>
</dbReference>
<dbReference type="Gene3D" id="3.90.1170.50">
    <property type="entry name" value="Aldehyde oxidase/xanthine dehydrogenase, a/b hammerhead"/>
    <property type="match status" value="1"/>
</dbReference>
<evidence type="ECO:0000256" key="5">
    <source>
        <dbReference type="ARBA" id="ARBA00023002"/>
    </source>
</evidence>
<dbReference type="InterPro" id="IPR002346">
    <property type="entry name" value="Mopterin_DH_FAD-bd"/>
</dbReference>
<evidence type="ECO:0000313" key="13">
    <source>
        <dbReference type="EMBL" id="RWA07713.1"/>
    </source>
</evidence>
<evidence type="ECO:0000259" key="12">
    <source>
        <dbReference type="SMART" id="SM01008"/>
    </source>
</evidence>
<dbReference type="InterPro" id="IPR016169">
    <property type="entry name" value="FAD-bd_PCMH_sub2"/>
</dbReference>
<dbReference type="InterPro" id="IPR008274">
    <property type="entry name" value="AldOxase/xan_DH_MoCoBD1"/>
</dbReference>